<organism evidence="2 3">
    <name type="scientific">Shiella aurantiaca</name>
    <dbReference type="NCBI Taxonomy" id="3058365"/>
    <lineage>
        <taxon>Bacteria</taxon>
        <taxon>Pseudomonadati</taxon>
        <taxon>Bacteroidota</taxon>
        <taxon>Cytophagia</taxon>
        <taxon>Cytophagales</taxon>
        <taxon>Shiellaceae</taxon>
        <taxon>Shiella</taxon>
    </lineage>
</organism>
<evidence type="ECO:0000313" key="3">
    <source>
        <dbReference type="Proteomes" id="UP001168552"/>
    </source>
</evidence>
<dbReference type="Proteomes" id="UP001168552">
    <property type="component" value="Unassembled WGS sequence"/>
</dbReference>
<accession>A0ABT8F1H9</accession>
<dbReference type="EMBL" id="JAUHJS010000001">
    <property type="protein sequence ID" value="MDN4164148.1"/>
    <property type="molecule type" value="Genomic_DNA"/>
</dbReference>
<sequence>MKTQKGQLFSPLVMRICNKGIELFNFYTYLRANLAFRQVFVASINCIKPITMHKWMRHLPIILIGLISTFIFQGCNLFMFDPPTEWHRVEFENLSSHEIKLTFKANEGKNTIIHWEDSFYIGSMVSYSVFNLVGDEAEKATIEKASNEFKDVIITLYIGSDSVKSWKGSSDYFEDTINSPFNYNSWEIRSVPKNPQNIVGAVTFTISDEDLQ</sequence>
<comment type="caution">
    <text evidence="2">The sequence shown here is derived from an EMBL/GenBank/DDBJ whole genome shotgun (WGS) entry which is preliminary data.</text>
</comment>
<gene>
    <name evidence="2" type="ORF">QWY31_01480</name>
</gene>
<keyword evidence="1" id="KW-0812">Transmembrane</keyword>
<evidence type="ECO:0000313" key="2">
    <source>
        <dbReference type="EMBL" id="MDN4164148.1"/>
    </source>
</evidence>
<keyword evidence="1" id="KW-1133">Transmembrane helix</keyword>
<keyword evidence="1" id="KW-0472">Membrane</keyword>
<protein>
    <submittedName>
        <fullName evidence="2">Uncharacterized protein</fullName>
    </submittedName>
</protein>
<keyword evidence="3" id="KW-1185">Reference proteome</keyword>
<name>A0ABT8F1H9_9BACT</name>
<proteinExistence type="predicted"/>
<reference evidence="2" key="1">
    <citation type="submission" date="2023-06" db="EMBL/GenBank/DDBJ databases">
        <title>Cytophagales bacterium Strain LB-30, isolated from soil.</title>
        <authorList>
            <person name="Liu B."/>
        </authorList>
    </citation>
    <scope>NUCLEOTIDE SEQUENCE</scope>
    <source>
        <strain evidence="2">LB-30</strain>
    </source>
</reference>
<evidence type="ECO:0000256" key="1">
    <source>
        <dbReference type="SAM" id="Phobius"/>
    </source>
</evidence>
<feature type="transmembrane region" description="Helical" evidence="1">
    <location>
        <begin position="59"/>
        <end position="80"/>
    </location>
</feature>